<dbReference type="Proteomes" id="UP000838756">
    <property type="component" value="Unassembled WGS sequence"/>
</dbReference>
<feature type="region of interest" description="Disordered" evidence="1">
    <location>
        <begin position="1"/>
        <end position="35"/>
    </location>
</feature>
<evidence type="ECO:0000256" key="1">
    <source>
        <dbReference type="SAM" id="MobiDB-lite"/>
    </source>
</evidence>
<evidence type="ECO:0000313" key="2">
    <source>
        <dbReference type="EMBL" id="CAH2213899.1"/>
    </source>
</evidence>
<reference evidence="2" key="1">
    <citation type="submission" date="2022-03" db="EMBL/GenBank/DDBJ databases">
        <authorList>
            <person name="Lindestad O."/>
        </authorList>
    </citation>
    <scope>NUCLEOTIDE SEQUENCE</scope>
</reference>
<evidence type="ECO:0000313" key="3">
    <source>
        <dbReference type="Proteomes" id="UP000838756"/>
    </source>
</evidence>
<keyword evidence="3" id="KW-1185">Reference proteome</keyword>
<sequence length="117" mass="12682">MASDAQMLDFDYKRTSSVGLREEEEAGGQQNGGVVVRASPLSHLTGAGLRLRQIPRDNAPYSTSPRGRSALHYISKQHPQPKLLCSVQANNFAPDKQVCPNQTGSPQIKIPQSLLTA</sequence>
<feature type="region of interest" description="Disordered" evidence="1">
    <location>
        <begin position="47"/>
        <end position="67"/>
    </location>
</feature>
<dbReference type="EMBL" id="CAKXAJ010011460">
    <property type="protein sequence ID" value="CAH2213899.1"/>
    <property type="molecule type" value="Genomic_DNA"/>
</dbReference>
<proteinExistence type="predicted"/>
<dbReference type="AlphaFoldDB" id="A0A8S4QK40"/>
<dbReference type="OrthoDB" id="7329523at2759"/>
<accession>A0A8S4QK40</accession>
<protein>
    <submittedName>
        <fullName evidence="2">Jg5222 protein</fullName>
    </submittedName>
</protein>
<gene>
    <name evidence="2" type="primary">jg5222</name>
    <name evidence="2" type="ORF">PAEG_LOCUS3554</name>
</gene>
<name>A0A8S4QK40_9NEOP</name>
<comment type="caution">
    <text evidence="2">The sequence shown here is derived from an EMBL/GenBank/DDBJ whole genome shotgun (WGS) entry which is preliminary data.</text>
</comment>
<organism evidence="2 3">
    <name type="scientific">Pararge aegeria aegeria</name>
    <dbReference type="NCBI Taxonomy" id="348720"/>
    <lineage>
        <taxon>Eukaryota</taxon>
        <taxon>Metazoa</taxon>
        <taxon>Ecdysozoa</taxon>
        <taxon>Arthropoda</taxon>
        <taxon>Hexapoda</taxon>
        <taxon>Insecta</taxon>
        <taxon>Pterygota</taxon>
        <taxon>Neoptera</taxon>
        <taxon>Endopterygota</taxon>
        <taxon>Lepidoptera</taxon>
        <taxon>Glossata</taxon>
        <taxon>Ditrysia</taxon>
        <taxon>Papilionoidea</taxon>
        <taxon>Nymphalidae</taxon>
        <taxon>Satyrinae</taxon>
        <taxon>Satyrini</taxon>
        <taxon>Parargina</taxon>
        <taxon>Pararge</taxon>
    </lineage>
</organism>